<organism evidence="4 5">
    <name type="scientific">Flemingia macrophylla</name>
    <dbReference type="NCBI Taxonomy" id="520843"/>
    <lineage>
        <taxon>Eukaryota</taxon>
        <taxon>Viridiplantae</taxon>
        <taxon>Streptophyta</taxon>
        <taxon>Embryophyta</taxon>
        <taxon>Tracheophyta</taxon>
        <taxon>Spermatophyta</taxon>
        <taxon>Magnoliopsida</taxon>
        <taxon>eudicotyledons</taxon>
        <taxon>Gunneridae</taxon>
        <taxon>Pentapetalae</taxon>
        <taxon>rosids</taxon>
        <taxon>fabids</taxon>
        <taxon>Fabales</taxon>
        <taxon>Fabaceae</taxon>
        <taxon>Papilionoideae</taxon>
        <taxon>50 kb inversion clade</taxon>
        <taxon>NPAAA clade</taxon>
        <taxon>indigoferoid/millettioid clade</taxon>
        <taxon>Phaseoleae</taxon>
        <taxon>Flemingia</taxon>
    </lineage>
</organism>
<accession>A0ABD1MQE1</accession>
<evidence type="ECO:0000259" key="3">
    <source>
        <dbReference type="Pfam" id="PF20167"/>
    </source>
</evidence>
<name>A0ABD1MQE1_9FABA</name>
<dbReference type="InterPro" id="IPR046796">
    <property type="entry name" value="Transposase_32_dom"/>
</dbReference>
<feature type="compositionally biased region" description="Polar residues" evidence="1">
    <location>
        <begin position="195"/>
        <end position="204"/>
    </location>
</feature>
<evidence type="ECO:0008006" key="6">
    <source>
        <dbReference type="Google" id="ProtNLM"/>
    </source>
</evidence>
<dbReference type="EMBL" id="JBGMDY010000004">
    <property type="protein sequence ID" value="KAL2337727.1"/>
    <property type="molecule type" value="Genomic_DNA"/>
</dbReference>
<evidence type="ECO:0000256" key="1">
    <source>
        <dbReference type="SAM" id="MobiDB-lite"/>
    </source>
</evidence>
<sequence length="614" mass="70470">MNRGKTIAPDSSIGVREFTKWTDEMDFRLLSAMLDEARLGNRVDGSWTTQAYNNIVEALRQSGLIGITKNNVKNRQKSLKDRWREVHDLFNGLSGFAWDESTRRFSAEPEVWDELLTRVNPIRYYDLMEELWGADRATGHMARTSRQARRNIPPSTFTVDLNDDVDNIPEEQPVDAGFDTAYRSPPHVDSYNPGDGTQSIPSDASTGTGGTSSSRGTKRKSPMVDVMDAQFDKLTTRLDVFTDYFDRGNNLTQRLSDIVERQVIAIERRNDLINEQINVMRRTSTVRYSSRYMGDVSMISGSRPTRKRTSVDRKGKGLYFHHHLEFQGLQHYMAMSCSYYEDLTKVFYSNLRVSQAGHLYSEVNKTKIKMKPADWLIVAGLKYQGHKLSFTNIPEGIDYDRDTTLASMIRPEMQGRNVRNAGSLNINDRLLHYVYVHILAPRSSNFAQLLQEDIFMLWAIKNKMLINWPHFIMEHMIKCRDNDMHLPYAILITKIMSHFGVHLSIDAAVDLGWNHCFYKKTLKKLNVVNVDGVWQHGRVNQDHGQNDEHEDQPIPEEHVADIGPQPALQYDPQMLSQILSGIQVSDDAMRSFSRTTPKKHCPNSDHLTGIYLMQ</sequence>
<dbReference type="AlphaFoldDB" id="A0ABD1MQE1"/>
<dbReference type="Proteomes" id="UP001603857">
    <property type="component" value="Unassembled WGS sequence"/>
</dbReference>
<reference evidence="4 5" key="1">
    <citation type="submission" date="2024-08" db="EMBL/GenBank/DDBJ databases">
        <title>Insights into the chromosomal genome structure of Flemingia macrophylla.</title>
        <authorList>
            <person name="Ding Y."/>
            <person name="Zhao Y."/>
            <person name="Bi W."/>
            <person name="Wu M."/>
            <person name="Zhao G."/>
            <person name="Gong Y."/>
            <person name="Li W."/>
            <person name="Zhang P."/>
        </authorList>
    </citation>
    <scope>NUCLEOTIDE SEQUENCE [LARGE SCALE GENOMIC DNA]</scope>
    <source>
        <strain evidence="4">DYQJB</strain>
        <tissue evidence="4">Leaf</tissue>
    </source>
</reference>
<proteinExistence type="predicted"/>
<dbReference type="InterPro" id="IPR024752">
    <property type="entry name" value="Myb/SANT-like_dom"/>
</dbReference>
<dbReference type="Pfam" id="PF12776">
    <property type="entry name" value="Myb_DNA-bind_3"/>
    <property type="match status" value="1"/>
</dbReference>
<evidence type="ECO:0000313" key="4">
    <source>
        <dbReference type="EMBL" id="KAL2337727.1"/>
    </source>
</evidence>
<dbReference type="PANTHER" id="PTHR46929:SF4">
    <property type="entry name" value="MYB_SANT-LIKE DOMAIN-CONTAINING PROTEIN"/>
    <property type="match status" value="1"/>
</dbReference>
<gene>
    <name evidence="4" type="ORF">Fmac_012173</name>
</gene>
<evidence type="ECO:0000313" key="5">
    <source>
        <dbReference type="Proteomes" id="UP001603857"/>
    </source>
</evidence>
<comment type="caution">
    <text evidence="4">The sequence shown here is derived from an EMBL/GenBank/DDBJ whole genome shotgun (WGS) entry which is preliminary data.</text>
</comment>
<feature type="domain" description="Putative plant transposon protein" evidence="3">
    <location>
        <begin position="327"/>
        <end position="501"/>
    </location>
</feature>
<evidence type="ECO:0000259" key="2">
    <source>
        <dbReference type="Pfam" id="PF12776"/>
    </source>
</evidence>
<feature type="compositionally biased region" description="Acidic residues" evidence="1">
    <location>
        <begin position="161"/>
        <end position="173"/>
    </location>
</feature>
<feature type="domain" description="Myb/SANT-like" evidence="2">
    <location>
        <begin position="20"/>
        <end position="114"/>
    </location>
</feature>
<dbReference type="PANTHER" id="PTHR46929">
    <property type="entry name" value="EXPRESSED PROTEIN"/>
    <property type="match status" value="1"/>
</dbReference>
<keyword evidence="5" id="KW-1185">Reference proteome</keyword>
<feature type="region of interest" description="Disordered" evidence="1">
    <location>
        <begin position="143"/>
        <end position="223"/>
    </location>
</feature>
<protein>
    <recommendedName>
        <fullName evidence="6">Myb/SANT-like domain-containing protein</fullName>
    </recommendedName>
</protein>
<dbReference type="Pfam" id="PF20167">
    <property type="entry name" value="Transposase_32"/>
    <property type="match status" value="1"/>
</dbReference>